<sequence length="87" mass="9723">LIYLNKIHLTKKTEPLPVAQILLPFRGTPDPDGFDSDTTARHRGNGKRAAYLNGLEIRLRLKRRSEARLWVGRGGVRKVSLGAKSGF</sequence>
<proteinExistence type="predicted"/>
<keyword evidence="2" id="KW-1185">Reference proteome</keyword>
<dbReference type="Proteomes" id="UP000287033">
    <property type="component" value="Unassembled WGS sequence"/>
</dbReference>
<feature type="non-terminal residue" evidence="1">
    <location>
        <position position="1"/>
    </location>
</feature>
<dbReference type="AlphaFoldDB" id="A0A401TR29"/>
<gene>
    <name evidence="1" type="ORF">chiPu_0028820</name>
</gene>
<comment type="caution">
    <text evidence="1">The sequence shown here is derived from an EMBL/GenBank/DDBJ whole genome shotgun (WGS) entry which is preliminary data.</text>
</comment>
<reference evidence="1 2" key="1">
    <citation type="journal article" date="2018" name="Nat. Ecol. Evol.">
        <title>Shark genomes provide insights into elasmobranch evolution and the origin of vertebrates.</title>
        <authorList>
            <person name="Hara Y"/>
            <person name="Yamaguchi K"/>
            <person name="Onimaru K"/>
            <person name="Kadota M"/>
            <person name="Koyanagi M"/>
            <person name="Keeley SD"/>
            <person name="Tatsumi K"/>
            <person name="Tanaka K"/>
            <person name="Motone F"/>
            <person name="Kageyama Y"/>
            <person name="Nozu R"/>
            <person name="Adachi N"/>
            <person name="Nishimura O"/>
            <person name="Nakagawa R"/>
            <person name="Tanegashima C"/>
            <person name="Kiyatake I"/>
            <person name="Matsumoto R"/>
            <person name="Murakumo K"/>
            <person name="Nishida K"/>
            <person name="Terakita A"/>
            <person name="Kuratani S"/>
            <person name="Sato K"/>
            <person name="Hyodo S Kuraku.S."/>
        </authorList>
    </citation>
    <scope>NUCLEOTIDE SEQUENCE [LARGE SCALE GENOMIC DNA]</scope>
</reference>
<protein>
    <submittedName>
        <fullName evidence="1">Uncharacterized protein</fullName>
    </submittedName>
</protein>
<accession>A0A401TR29</accession>
<dbReference type="EMBL" id="BEZZ01141107">
    <property type="protein sequence ID" value="GCC45073.1"/>
    <property type="molecule type" value="Genomic_DNA"/>
</dbReference>
<name>A0A401TR29_CHIPU</name>
<evidence type="ECO:0000313" key="1">
    <source>
        <dbReference type="EMBL" id="GCC45073.1"/>
    </source>
</evidence>
<evidence type="ECO:0000313" key="2">
    <source>
        <dbReference type="Proteomes" id="UP000287033"/>
    </source>
</evidence>
<organism evidence="1 2">
    <name type="scientific">Chiloscyllium punctatum</name>
    <name type="common">Brownbanded bambooshark</name>
    <name type="synonym">Hemiscyllium punctatum</name>
    <dbReference type="NCBI Taxonomy" id="137246"/>
    <lineage>
        <taxon>Eukaryota</taxon>
        <taxon>Metazoa</taxon>
        <taxon>Chordata</taxon>
        <taxon>Craniata</taxon>
        <taxon>Vertebrata</taxon>
        <taxon>Chondrichthyes</taxon>
        <taxon>Elasmobranchii</taxon>
        <taxon>Galeomorphii</taxon>
        <taxon>Galeoidea</taxon>
        <taxon>Orectolobiformes</taxon>
        <taxon>Hemiscylliidae</taxon>
        <taxon>Chiloscyllium</taxon>
    </lineage>
</organism>